<accession>A0A395SFL4</accession>
<proteinExistence type="predicted"/>
<evidence type="ECO:0000313" key="3">
    <source>
        <dbReference type="Proteomes" id="UP000266234"/>
    </source>
</evidence>
<sequence>MKFITPLLIAFISTQVNAECVDGHHEVISPGYTVEYTCNKAKLGDAPVEASSESACAEICRDSGRSTCTFNARLKKCIVAKDDGKEVSSPGSVLMTKVDEPEIDDPFPEDPFLPECEDEMKACLAREKKLKAEYEDLKYQRDRLGVRYKNALESNCPSQHTKYGIVNGKEYRFFCARHHETGGYKEELRNIYTMADCVDQCSSRSWCNHILHGISENNCRLFESPKVSAATLPGLTSSKWNSAVKK</sequence>
<comment type="caution">
    <text evidence="2">The sequence shown here is derived from an EMBL/GenBank/DDBJ whole genome shotgun (WGS) entry which is preliminary data.</text>
</comment>
<keyword evidence="3" id="KW-1185">Reference proteome</keyword>
<evidence type="ECO:0000256" key="1">
    <source>
        <dbReference type="SAM" id="SignalP"/>
    </source>
</evidence>
<dbReference type="EMBL" id="PXOG01000162">
    <property type="protein sequence ID" value="RGP71233.1"/>
    <property type="molecule type" value="Genomic_DNA"/>
</dbReference>
<dbReference type="AlphaFoldDB" id="A0A395SFL4"/>
<gene>
    <name evidence="2" type="ORF">FLONG3_7183</name>
</gene>
<evidence type="ECO:0000313" key="2">
    <source>
        <dbReference type="EMBL" id="RGP71233.1"/>
    </source>
</evidence>
<keyword evidence="1" id="KW-0732">Signal</keyword>
<protein>
    <recommendedName>
        <fullName evidence="4">Apple domain-containing protein</fullName>
    </recommendedName>
</protein>
<dbReference type="Proteomes" id="UP000266234">
    <property type="component" value="Unassembled WGS sequence"/>
</dbReference>
<organism evidence="2 3">
    <name type="scientific">Fusarium longipes</name>
    <dbReference type="NCBI Taxonomy" id="694270"/>
    <lineage>
        <taxon>Eukaryota</taxon>
        <taxon>Fungi</taxon>
        <taxon>Dikarya</taxon>
        <taxon>Ascomycota</taxon>
        <taxon>Pezizomycotina</taxon>
        <taxon>Sordariomycetes</taxon>
        <taxon>Hypocreomycetidae</taxon>
        <taxon>Hypocreales</taxon>
        <taxon>Nectriaceae</taxon>
        <taxon>Fusarium</taxon>
    </lineage>
</organism>
<name>A0A395SFL4_9HYPO</name>
<feature type="chain" id="PRO_5017416088" description="Apple domain-containing protein" evidence="1">
    <location>
        <begin position="19"/>
        <end position="246"/>
    </location>
</feature>
<dbReference type="OrthoDB" id="5403707at2759"/>
<feature type="signal peptide" evidence="1">
    <location>
        <begin position="1"/>
        <end position="18"/>
    </location>
</feature>
<evidence type="ECO:0008006" key="4">
    <source>
        <dbReference type="Google" id="ProtNLM"/>
    </source>
</evidence>
<reference evidence="2 3" key="1">
    <citation type="journal article" date="2018" name="PLoS Pathog.">
        <title>Evolution of structural diversity of trichothecenes, a family of toxins produced by plant pathogenic and entomopathogenic fungi.</title>
        <authorList>
            <person name="Proctor R.H."/>
            <person name="McCormick S.P."/>
            <person name="Kim H.S."/>
            <person name="Cardoza R.E."/>
            <person name="Stanley A.M."/>
            <person name="Lindo L."/>
            <person name="Kelly A."/>
            <person name="Brown D.W."/>
            <person name="Lee T."/>
            <person name="Vaughan M.M."/>
            <person name="Alexander N.J."/>
            <person name="Busman M."/>
            <person name="Gutierrez S."/>
        </authorList>
    </citation>
    <scope>NUCLEOTIDE SEQUENCE [LARGE SCALE GENOMIC DNA]</scope>
    <source>
        <strain evidence="2 3">NRRL 20695</strain>
    </source>
</reference>